<dbReference type="InterPro" id="IPR050888">
    <property type="entry name" value="ZnF_C2H2-type_TF"/>
</dbReference>
<keyword evidence="5" id="KW-0862">Zinc</keyword>
<evidence type="ECO:0000313" key="10">
    <source>
        <dbReference type="Proteomes" id="UP000887575"/>
    </source>
</evidence>
<evidence type="ECO:0000256" key="6">
    <source>
        <dbReference type="ARBA" id="ARBA00023242"/>
    </source>
</evidence>
<dbReference type="GO" id="GO:0008270">
    <property type="term" value="F:zinc ion binding"/>
    <property type="evidence" value="ECO:0007669"/>
    <property type="project" value="UniProtKB-KW"/>
</dbReference>
<comment type="subcellular location">
    <subcellularLocation>
        <location evidence="1">Nucleus</location>
    </subcellularLocation>
</comment>
<keyword evidence="2" id="KW-0479">Metal-binding</keyword>
<dbReference type="Proteomes" id="UP000887575">
    <property type="component" value="Unassembled WGS sequence"/>
</dbReference>
<evidence type="ECO:0000313" key="11">
    <source>
        <dbReference type="WBParaSite" id="MBELARI_LOCUS11054"/>
    </source>
</evidence>
<dbReference type="WBParaSite" id="MBELARI_LOCUS11054">
    <property type="protein sequence ID" value="MBELARI_LOCUS11054"/>
    <property type="gene ID" value="MBELARI_LOCUS11054"/>
</dbReference>
<dbReference type="Gene3D" id="3.30.160.60">
    <property type="entry name" value="Classic Zinc Finger"/>
    <property type="match status" value="1"/>
</dbReference>
<dbReference type="PROSITE" id="PS50157">
    <property type="entry name" value="ZINC_FINGER_C2H2_2"/>
    <property type="match status" value="1"/>
</dbReference>
<organism evidence="10 11">
    <name type="scientific">Mesorhabditis belari</name>
    <dbReference type="NCBI Taxonomy" id="2138241"/>
    <lineage>
        <taxon>Eukaryota</taxon>
        <taxon>Metazoa</taxon>
        <taxon>Ecdysozoa</taxon>
        <taxon>Nematoda</taxon>
        <taxon>Chromadorea</taxon>
        <taxon>Rhabditida</taxon>
        <taxon>Rhabditina</taxon>
        <taxon>Rhabditomorpha</taxon>
        <taxon>Rhabditoidea</taxon>
        <taxon>Rhabditidae</taxon>
        <taxon>Mesorhabditinae</taxon>
        <taxon>Mesorhabditis</taxon>
    </lineage>
</organism>
<dbReference type="SMART" id="SM00355">
    <property type="entry name" value="ZnF_C2H2"/>
    <property type="match status" value="3"/>
</dbReference>
<proteinExistence type="predicted"/>
<keyword evidence="6" id="KW-0539">Nucleus</keyword>
<dbReference type="GO" id="GO:0005634">
    <property type="term" value="C:nucleus"/>
    <property type="evidence" value="ECO:0007669"/>
    <property type="project" value="UniProtKB-SubCell"/>
</dbReference>
<keyword evidence="10" id="KW-1185">Reference proteome</keyword>
<sequence>MPYRPEAELKRPDLKGEFTCGVCFKRFCHAASLNRHRLNFHSGNHNCRLCNSDIPNGENLKSHMALRHGIERVFTCGCCNWAFPDKKELHQHTSAMMKTGDPGIAQPIATNLNVAPGSMVAEKSPGLFPRSAPSPPSSSAPNTPHRQISSTPSIPLIPPPIFPVSVMTTDLHQQLLQMLAAQLESSQGPAPAWLRGFLLNNPILPGVIKNVYTNNNDGANSEATDTSHSEDEQSTSTAVERRHEKKSEILPSGSSPLHSQTATPECTGSPLSVEVPSPHSPISTSGQSTSTDADTPASMVIVSPGGTIRKRKRTIDDVVSFLTKKKVVVPI</sequence>
<reference evidence="11" key="1">
    <citation type="submission" date="2024-02" db="UniProtKB">
        <authorList>
            <consortium name="WormBaseParasite"/>
        </authorList>
    </citation>
    <scope>IDENTIFICATION</scope>
</reference>
<evidence type="ECO:0000256" key="7">
    <source>
        <dbReference type="PROSITE-ProRule" id="PRU00042"/>
    </source>
</evidence>
<evidence type="ECO:0000256" key="2">
    <source>
        <dbReference type="ARBA" id="ARBA00022723"/>
    </source>
</evidence>
<dbReference type="SUPFAM" id="SSF57667">
    <property type="entry name" value="beta-beta-alpha zinc fingers"/>
    <property type="match status" value="1"/>
</dbReference>
<feature type="region of interest" description="Disordered" evidence="8">
    <location>
        <begin position="120"/>
        <end position="155"/>
    </location>
</feature>
<dbReference type="InterPro" id="IPR013087">
    <property type="entry name" value="Znf_C2H2_type"/>
</dbReference>
<feature type="region of interest" description="Disordered" evidence="8">
    <location>
        <begin position="218"/>
        <end position="298"/>
    </location>
</feature>
<name>A0AAF3EAV1_9BILA</name>
<keyword evidence="4 7" id="KW-0863">Zinc-finger</keyword>
<evidence type="ECO:0000256" key="8">
    <source>
        <dbReference type="SAM" id="MobiDB-lite"/>
    </source>
</evidence>
<keyword evidence="3" id="KW-0677">Repeat</keyword>
<protein>
    <submittedName>
        <fullName evidence="11">C2H2-type domain-containing protein</fullName>
    </submittedName>
</protein>
<evidence type="ECO:0000256" key="4">
    <source>
        <dbReference type="ARBA" id="ARBA00022771"/>
    </source>
</evidence>
<dbReference type="PANTHER" id="PTHR24406">
    <property type="entry name" value="TRANSCRIPTIONAL REPRESSOR CTCFL-RELATED"/>
    <property type="match status" value="1"/>
</dbReference>
<feature type="compositionally biased region" description="Polar residues" evidence="8">
    <location>
        <begin position="280"/>
        <end position="293"/>
    </location>
</feature>
<accession>A0AAF3EAV1</accession>
<feature type="compositionally biased region" description="Polar residues" evidence="8">
    <location>
        <begin position="252"/>
        <end position="270"/>
    </location>
</feature>
<evidence type="ECO:0000256" key="3">
    <source>
        <dbReference type="ARBA" id="ARBA00022737"/>
    </source>
</evidence>
<dbReference type="InterPro" id="IPR036236">
    <property type="entry name" value="Znf_C2H2_sf"/>
</dbReference>
<evidence type="ECO:0000256" key="1">
    <source>
        <dbReference type="ARBA" id="ARBA00004123"/>
    </source>
</evidence>
<dbReference type="PROSITE" id="PS00028">
    <property type="entry name" value="ZINC_FINGER_C2H2_1"/>
    <property type="match status" value="2"/>
</dbReference>
<dbReference type="AlphaFoldDB" id="A0AAF3EAV1"/>
<feature type="domain" description="C2H2-type" evidence="9">
    <location>
        <begin position="18"/>
        <end position="46"/>
    </location>
</feature>
<feature type="compositionally biased region" description="Basic and acidic residues" evidence="8">
    <location>
        <begin position="239"/>
        <end position="248"/>
    </location>
</feature>
<evidence type="ECO:0000256" key="5">
    <source>
        <dbReference type="ARBA" id="ARBA00022833"/>
    </source>
</evidence>
<evidence type="ECO:0000259" key="9">
    <source>
        <dbReference type="PROSITE" id="PS50157"/>
    </source>
</evidence>